<protein>
    <submittedName>
        <fullName evidence="2">Uncharacterized protein</fullName>
    </submittedName>
</protein>
<feature type="compositionally biased region" description="Pro residues" evidence="1">
    <location>
        <begin position="64"/>
        <end position="82"/>
    </location>
</feature>
<reference evidence="3" key="1">
    <citation type="journal article" date="2024" name="IScience">
        <title>Strigolactones Initiate the Formation of Haustorium-like Structures in Castilleja.</title>
        <authorList>
            <person name="Buerger M."/>
            <person name="Peterson D."/>
            <person name="Chory J."/>
        </authorList>
    </citation>
    <scope>NUCLEOTIDE SEQUENCE [LARGE SCALE GENOMIC DNA]</scope>
</reference>
<dbReference type="AlphaFoldDB" id="A0ABD3C9Y6"/>
<name>A0ABD3C9Y6_9LAMI</name>
<evidence type="ECO:0000256" key="1">
    <source>
        <dbReference type="SAM" id="MobiDB-lite"/>
    </source>
</evidence>
<dbReference type="EMBL" id="JAVIJP010000047">
    <property type="protein sequence ID" value="KAL3626146.1"/>
    <property type="molecule type" value="Genomic_DNA"/>
</dbReference>
<feature type="region of interest" description="Disordered" evidence="1">
    <location>
        <begin position="63"/>
        <end position="138"/>
    </location>
</feature>
<feature type="compositionally biased region" description="Pro residues" evidence="1">
    <location>
        <begin position="123"/>
        <end position="138"/>
    </location>
</feature>
<evidence type="ECO:0000313" key="2">
    <source>
        <dbReference type="EMBL" id="KAL3626146.1"/>
    </source>
</evidence>
<proteinExistence type="predicted"/>
<feature type="compositionally biased region" description="Low complexity" evidence="1">
    <location>
        <begin position="90"/>
        <end position="99"/>
    </location>
</feature>
<dbReference type="Proteomes" id="UP001632038">
    <property type="component" value="Unassembled WGS sequence"/>
</dbReference>
<organism evidence="2 3">
    <name type="scientific">Castilleja foliolosa</name>
    <dbReference type="NCBI Taxonomy" id="1961234"/>
    <lineage>
        <taxon>Eukaryota</taxon>
        <taxon>Viridiplantae</taxon>
        <taxon>Streptophyta</taxon>
        <taxon>Embryophyta</taxon>
        <taxon>Tracheophyta</taxon>
        <taxon>Spermatophyta</taxon>
        <taxon>Magnoliopsida</taxon>
        <taxon>eudicotyledons</taxon>
        <taxon>Gunneridae</taxon>
        <taxon>Pentapetalae</taxon>
        <taxon>asterids</taxon>
        <taxon>lamiids</taxon>
        <taxon>Lamiales</taxon>
        <taxon>Orobanchaceae</taxon>
        <taxon>Pedicularideae</taxon>
        <taxon>Castillejinae</taxon>
        <taxon>Castilleja</taxon>
    </lineage>
</organism>
<sequence length="138" mass="14105">MRILNPQSGPGGLGPGQDWSGSRPGSGLVNGFCYNLCSAICSCFYVFSCCWLIEDCFEGQRSFPGPPYGSPGPPPPPPPNVGPGPHGIMGPLLGHTHTGPPGPVGYFEEPRSHGVLGSLLGQPGPPGPAGYPGQPAPF</sequence>
<accession>A0ABD3C9Y6</accession>
<keyword evidence="3" id="KW-1185">Reference proteome</keyword>
<gene>
    <name evidence="2" type="ORF">CASFOL_029695</name>
</gene>
<comment type="caution">
    <text evidence="2">The sequence shown here is derived from an EMBL/GenBank/DDBJ whole genome shotgun (WGS) entry which is preliminary data.</text>
</comment>
<evidence type="ECO:0000313" key="3">
    <source>
        <dbReference type="Proteomes" id="UP001632038"/>
    </source>
</evidence>